<dbReference type="RefSeq" id="WP_265383082.1">
    <property type="nucleotide sequence ID" value="NZ_CP110615.1"/>
</dbReference>
<accession>A0ABY6P036</accession>
<proteinExistence type="predicted"/>
<dbReference type="InterPro" id="IPR024520">
    <property type="entry name" value="DUF3558"/>
</dbReference>
<name>A0ABY6P036_9NOCA</name>
<keyword evidence="3" id="KW-1185">Reference proteome</keyword>
<evidence type="ECO:0000256" key="1">
    <source>
        <dbReference type="SAM" id="MobiDB-lite"/>
    </source>
</evidence>
<feature type="region of interest" description="Disordered" evidence="1">
    <location>
        <begin position="1"/>
        <end position="26"/>
    </location>
</feature>
<dbReference type="EMBL" id="CP110615">
    <property type="protein sequence ID" value="UZJ24976.1"/>
    <property type="molecule type" value="Genomic_DNA"/>
</dbReference>
<organism evidence="2 3">
    <name type="scientific">Rhodococcus antarcticus</name>
    <dbReference type="NCBI Taxonomy" id="2987751"/>
    <lineage>
        <taxon>Bacteria</taxon>
        <taxon>Bacillati</taxon>
        <taxon>Actinomycetota</taxon>
        <taxon>Actinomycetes</taxon>
        <taxon>Mycobacteriales</taxon>
        <taxon>Nocardiaceae</taxon>
        <taxon>Rhodococcus</taxon>
    </lineage>
</organism>
<gene>
    <name evidence="2" type="ORF">RHODO2019_00185</name>
</gene>
<evidence type="ECO:0000313" key="2">
    <source>
        <dbReference type="EMBL" id="UZJ24976.1"/>
    </source>
</evidence>
<protein>
    <submittedName>
        <fullName evidence="2">DUF3558 domain-containing protein</fullName>
    </submittedName>
</protein>
<dbReference type="Proteomes" id="UP001164965">
    <property type="component" value="Chromosome"/>
</dbReference>
<reference evidence="2" key="1">
    <citation type="submission" date="2022-10" db="EMBL/GenBank/DDBJ databases">
        <title>Rhodococcus sp.75.</title>
        <authorList>
            <person name="Sun M."/>
        </authorList>
    </citation>
    <scope>NUCLEOTIDE SEQUENCE</scope>
    <source>
        <strain evidence="2">75</strain>
    </source>
</reference>
<sequence>MVLVPLVSSGCSATSTEGTAQSAPTSVTGSVADLSYDPCTQVTEAMVTSLGFDPSTKKPYKAGVGTATESGCAWKDSATLTRLGADLGKSLSTLDQYRNNPTFNGVTELTVGGHAAINFVTDRAGGGCNLAVEITGGTAIVATSAISRTSAPNPDSCPDAVRIATAIAPLFP</sequence>
<dbReference type="Pfam" id="PF12079">
    <property type="entry name" value="DUF3558"/>
    <property type="match status" value="1"/>
</dbReference>
<feature type="compositionally biased region" description="Polar residues" evidence="1">
    <location>
        <begin position="9"/>
        <end position="26"/>
    </location>
</feature>
<evidence type="ECO:0000313" key="3">
    <source>
        <dbReference type="Proteomes" id="UP001164965"/>
    </source>
</evidence>